<dbReference type="InterPro" id="IPR009091">
    <property type="entry name" value="RCC1/BLIP-II"/>
</dbReference>
<dbReference type="EMBL" id="ADLJ01000007">
    <property type="protein sequence ID" value="EHF00080.1"/>
    <property type="molecule type" value="Genomic_DNA"/>
</dbReference>
<dbReference type="PANTHER" id="PTHR42749:SF1">
    <property type="entry name" value="CELL SHAPE-DETERMINING PROTEIN MREB"/>
    <property type="match status" value="1"/>
</dbReference>
<dbReference type="SUPFAM" id="SSF50985">
    <property type="entry name" value="RCC1/BLIP-II"/>
    <property type="match status" value="1"/>
</dbReference>
<evidence type="ECO:0000313" key="2">
    <source>
        <dbReference type="EMBL" id="EHF00080.1"/>
    </source>
</evidence>
<protein>
    <submittedName>
        <fullName evidence="2">Uncharacterized protein</fullName>
    </submittedName>
</protein>
<feature type="compositionally biased region" description="Basic and acidic residues" evidence="1">
    <location>
        <begin position="443"/>
        <end position="459"/>
    </location>
</feature>
<dbReference type="HOGENOM" id="CLU_356704_0_0_9"/>
<dbReference type="PANTHER" id="PTHR42749">
    <property type="entry name" value="CELL SHAPE-DETERMINING PROTEIN MREB"/>
    <property type="match status" value="1"/>
</dbReference>
<reference evidence="2 3" key="1">
    <citation type="submission" date="2011-08" db="EMBL/GenBank/DDBJ databases">
        <title>The Genome Sequence of Clostridium citroniae WAL-17108.</title>
        <authorList>
            <consortium name="The Broad Institute Genome Sequencing Platform"/>
            <person name="Earl A."/>
            <person name="Ward D."/>
            <person name="Feldgarden M."/>
            <person name="Gevers D."/>
            <person name="Finegold S.M."/>
            <person name="Summanen P.H."/>
            <person name="Molitoris D.R."/>
            <person name="Vaisanen M.L."/>
            <person name="Daigneault M."/>
            <person name="Allen-Vercoe E."/>
            <person name="Young S.K."/>
            <person name="Zeng Q."/>
            <person name="Gargeya S."/>
            <person name="Fitzgerald M."/>
            <person name="Haas B."/>
            <person name="Abouelleil A."/>
            <person name="Alvarado L."/>
            <person name="Arachchi H.M."/>
            <person name="Berlin A."/>
            <person name="Brown A."/>
            <person name="Chapman S.B."/>
            <person name="Chen Z."/>
            <person name="Dunbar C."/>
            <person name="Freedman E."/>
            <person name="Gearin G."/>
            <person name="Gellesch M."/>
            <person name="Goldberg J."/>
            <person name="Griggs A."/>
            <person name="Gujja S."/>
            <person name="Heiman D."/>
            <person name="Howarth C."/>
            <person name="Larson L."/>
            <person name="Lui A."/>
            <person name="MacDonald P.J.P."/>
            <person name="Montmayeur A."/>
            <person name="Murphy C."/>
            <person name="Neiman D."/>
            <person name="Pearson M."/>
            <person name="Priest M."/>
            <person name="Roberts A."/>
            <person name="Saif S."/>
            <person name="Shea T."/>
            <person name="Shenoy N."/>
            <person name="Sisk P."/>
            <person name="Stolte C."/>
            <person name="Sykes S."/>
            <person name="Wortman J."/>
            <person name="Nusbaum C."/>
            <person name="Birren B."/>
        </authorList>
    </citation>
    <scope>NUCLEOTIDE SEQUENCE [LARGE SCALE GENOMIC DNA]</scope>
    <source>
        <strain evidence="2 3">WAL-17108</strain>
    </source>
</reference>
<evidence type="ECO:0000256" key="1">
    <source>
        <dbReference type="SAM" id="MobiDB-lite"/>
    </source>
</evidence>
<gene>
    <name evidence="2" type="ORF">HMPREF9469_00994</name>
</gene>
<dbReference type="SUPFAM" id="SSF53067">
    <property type="entry name" value="Actin-like ATPase domain"/>
    <property type="match status" value="2"/>
</dbReference>
<feature type="compositionally biased region" description="Low complexity" evidence="1">
    <location>
        <begin position="433"/>
        <end position="442"/>
    </location>
</feature>
<accession>G5HEX1</accession>
<dbReference type="Proteomes" id="UP000003763">
    <property type="component" value="Unassembled WGS sequence"/>
</dbReference>
<proteinExistence type="predicted"/>
<dbReference type="CDD" id="cd10170">
    <property type="entry name" value="ASKHA_NBD_HSP70"/>
    <property type="match status" value="1"/>
</dbReference>
<sequence length="786" mass="89000">MEKNNIVRVVGIDFGTSTSLIKVKRYQNGEPLGDRFLTTSVTFGNGEADSKAVTIVRKNADGTMTCGRDADEPVEGARIFKNFKIDLECENTEKRELARQLTESFLAYMYTWYTQQSSTLGSVEDEEQTIISYPVKWKNETRTFMEQAARKAGFKNVTSMDEASAALYTVLCQKAGELEKQGILKSGQNGYLLLVDMGAGTTDLAFCRFHVAEKTKGVLHAEDISNEIIATWPGEGSCLTCGGCEIDKALEMYVADYLKGMKSNGQSLPPEQAEQIASANSAAKKWKEETVSRDLNEGKRVTTCGYVAPFSMIFEGASFPGFDRFRFEQMISDHFLNFSQLLESGMQMAEMKDEVLSIKHLDFVILTGGHSNWYFAKDMLDGTRGGLYHPLLIRAQSEKQRVICLPNPQETVSTGLVYSFLPFKMEAKESAEPELQSESQPEQEPKPQPESQPKSEPELKLDRRDDYYKKYSRKILFIGGEDIAVVKSDGTVYCTAQKEFYTGNLKDIDRLIAVSYLELLEMRTYQIFIAIDKRGYPSFDTNIHNDRFKETIVPARKTRTRFVDFLRHGFPQLTYLIGLTYDGRIVELDGSETGRNLTPFNDIVYMTGTWECICFFRTDGTLWEFNGSISETDKHLYGDVKEHEWSYCHLKQFVMSPENEWLYAGLTKDGTIKACSAFSEAESWKKISSISIGDNHLIGLTIKGNVKVCECNYRPFPWYPLYHFGVGFSCVLGKFIEAIADGRRSAAIRPNGRVVYTTWGPQMDRHGRVKDYGYLDTPEIECVKLF</sequence>
<dbReference type="RefSeq" id="WP_007859778.1">
    <property type="nucleotide sequence ID" value="NZ_JH376420.1"/>
</dbReference>
<name>G5HEX1_9FIRM</name>
<dbReference type="Gene3D" id="3.90.640.10">
    <property type="entry name" value="Actin, Chain A, domain 4"/>
    <property type="match status" value="1"/>
</dbReference>
<dbReference type="InterPro" id="IPR043129">
    <property type="entry name" value="ATPase_NBD"/>
</dbReference>
<evidence type="ECO:0000313" key="3">
    <source>
        <dbReference type="Proteomes" id="UP000003763"/>
    </source>
</evidence>
<organism evidence="2 3">
    <name type="scientific">[Clostridium] citroniae WAL-17108</name>
    <dbReference type="NCBI Taxonomy" id="742733"/>
    <lineage>
        <taxon>Bacteria</taxon>
        <taxon>Bacillati</taxon>
        <taxon>Bacillota</taxon>
        <taxon>Clostridia</taxon>
        <taxon>Lachnospirales</taxon>
        <taxon>Lachnospiraceae</taxon>
        <taxon>Enterocloster</taxon>
    </lineage>
</organism>
<dbReference type="Gene3D" id="3.30.420.40">
    <property type="match status" value="2"/>
</dbReference>
<feature type="region of interest" description="Disordered" evidence="1">
    <location>
        <begin position="431"/>
        <end position="459"/>
    </location>
</feature>
<dbReference type="eggNOG" id="COG0443">
    <property type="taxonomic scope" value="Bacteria"/>
</dbReference>
<dbReference type="PATRIC" id="fig|742733.3.peg.998"/>
<dbReference type="AlphaFoldDB" id="G5HEX1"/>
<comment type="caution">
    <text evidence="2">The sequence shown here is derived from an EMBL/GenBank/DDBJ whole genome shotgun (WGS) entry which is preliminary data.</text>
</comment>